<proteinExistence type="predicted"/>
<name>A0ABY2BBZ1_9ACTN</name>
<sequence length="87" mass="9327">MTLIMPVSSSRLRKVTPEAVAGRCLFLAGHPPDEGVDGAALDRAGADERDLAGQVVEAARPQPGRVAIWARDSTWKTPTESARQSWS</sequence>
<dbReference type="EMBL" id="SLWM01000024">
    <property type="protein sequence ID" value="TCO12955.1"/>
    <property type="molecule type" value="Genomic_DNA"/>
</dbReference>
<evidence type="ECO:0000313" key="2">
    <source>
        <dbReference type="Proteomes" id="UP000295818"/>
    </source>
</evidence>
<accession>A0ABY2BBZ1</accession>
<dbReference type="Proteomes" id="UP000295818">
    <property type="component" value="Unassembled WGS sequence"/>
</dbReference>
<gene>
    <name evidence="1" type="ORF">EV644_12479</name>
</gene>
<reference evidence="1 2" key="1">
    <citation type="journal article" date="2015" name="Stand. Genomic Sci.">
        <title>Genomic Encyclopedia of Bacterial and Archaeal Type Strains, Phase III: the genomes of soil and plant-associated and newly described type strains.</title>
        <authorList>
            <person name="Whitman W.B."/>
            <person name="Woyke T."/>
            <person name="Klenk H.P."/>
            <person name="Zhou Y."/>
            <person name="Lilburn T.G."/>
            <person name="Beck B.J."/>
            <person name="De Vos P."/>
            <person name="Vandamme P."/>
            <person name="Eisen J.A."/>
            <person name="Garrity G."/>
            <person name="Hugenholtz P."/>
            <person name="Kyrpides N.C."/>
        </authorList>
    </citation>
    <scope>NUCLEOTIDE SEQUENCE [LARGE SCALE GENOMIC DNA]</scope>
    <source>
        <strain evidence="1 2">VKM Ac-2538</strain>
    </source>
</reference>
<evidence type="ECO:0000313" key="1">
    <source>
        <dbReference type="EMBL" id="TCO12955.1"/>
    </source>
</evidence>
<comment type="caution">
    <text evidence="1">The sequence shown here is derived from an EMBL/GenBank/DDBJ whole genome shotgun (WGS) entry which is preliminary data.</text>
</comment>
<keyword evidence="2" id="KW-1185">Reference proteome</keyword>
<protein>
    <submittedName>
        <fullName evidence="1">Uncharacterized protein</fullName>
    </submittedName>
</protein>
<organism evidence="1 2">
    <name type="scientific">Kribbella orskensis</name>
    <dbReference type="NCBI Taxonomy" id="2512216"/>
    <lineage>
        <taxon>Bacteria</taxon>
        <taxon>Bacillati</taxon>
        <taxon>Actinomycetota</taxon>
        <taxon>Actinomycetes</taxon>
        <taxon>Propionibacteriales</taxon>
        <taxon>Kribbellaceae</taxon>
        <taxon>Kribbella</taxon>
    </lineage>
</organism>